<dbReference type="InterPro" id="IPR001810">
    <property type="entry name" value="F-box_dom"/>
</dbReference>
<reference evidence="3 4" key="1">
    <citation type="journal article" date="2015" name="Mol. Plant Microbe Interact.">
        <title>Genome, transcriptome, and functional analyses of Penicillium expansum provide new insights into secondary metabolism and pathogenicity.</title>
        <authorList>
            <person name="Ballester A.R."/>
            <person name="Marcet-Houben M."/>
            <person name="Levin E."/>
            <person name="Sela N."/>
            <person name="Selma-Lazaro C."/>
            <person name="Carmona L."/>
            <person name="Wisniewski M."/>
            <person name="Droby S."/>
            <person name="Gonzalez-Candelas L."/>
            <person name="Gabaldon T."/>
        </authorList>
    </citation>
    <scope>NUCLEOTIDE SEQUENCE [LARGE SCALE GENOMIC DNA]</scope>
    <source>
        <strain evidence="3 4">PHI-1</strain>
    </source>
</reference>
<evidence type="ECO:0000313" key="4">
    <source>
        <dbReference type="Proteomes" id="UP000030104"/>
    </source>
</evidence>
<dbReference type="EMBL" id="JQGA01000419">
    <property type="protein sequence ID" value="KGO75898.1"/>
    <property type="molecule type" value="Genomic_DNA"/>
</dbReference>
<accession>A0A0A2L9L9</accession>
<dbReference type="CDD" id="cd09917">
    <property type="entry name" value="F-box_SF"/>
    <property type="match status" value="1"/>
</dbReference>
<dbReference type="PhylomeDB" id="A0A0A2L9L9"/>
<dbReference type="PROSITE" id="PS50181">
    <property type="entry name" value="FBOX"/>
    <property type="match status" value="1"/>
</dbReference>
<name>A0A0A2L9L9_PENIT</name>
<sequence>MSQTSTICDIPIEILLIIAHHLDAFSLIWLQRSCRLFREIIPSPTHLELIEAEITPFGNQNDLYACQDCLRLRPRAKFADNMVKRKKAKWGCKATERWCVDCGINPRPGTNRYTAGNIIIILGEPFVVCLDCRKFRVGALEKGNPLCVCQVCRGLTRAIEERAEADRARHEMARVRAEQAERRARRREAWGSASDSDEIFPPSPTSSEEYMDMIQAEAAMYMNSPGPGSD</sequence>
<feature type="region of interest" description="Disordered" evidence="1">
    <location>
        <begin position="184"/>
        <end position="207"/>
    </location>
</feature>
<comment type="caution">
    <text evidence="3">The sequence shown here is derived from an EMBL/GenBank/DDBJ whole genome shotgun (WGS) entry which is preliminary data.</text>
</comment>
<dbReference type="InterPro" id="IPR036047">
    <property type="entry name" value="F-box-like_dom_sf"/>
</dbReference>
<proteinExistence type="predicted"/>
<protein>
    <recommendedName>
        <fullName evidence="2">F-box domain-containing protein</fullName>
    </recommendedName>
</protein>
<dbReference type="HOGENOM" id="CLU_103015_0_0_1"/>
<dbReference type="SUPFAM" id="SSF81383">
    <property type="entry name" value="F-box domain"/>
    <property type="match status" value="1"/>
</dbReference>
<dbReference type="OMA" id="MRKGKWC"/>
<keyword evidence="4" id="KW-1185">Reference proteome</keyword>
<dbReference type="Proteomes" id="UP000030104">
    <property type="component" value="Unassembled WGS sequence"/>
</dbReference>
<dbReference type="OrthoDB" id="5281164at2759"/>
<evidence type="ECO:0000259" key="2">
    <source>
        <dbReference type="PROSITE" id="PS50181"/>
    </source>
</evidence>
<evidence type="ECO:0000256" key="1">
    <source>
        <dbReference type="SAM" id="MobiDB-lite"/>
    </source>
</evidence>
<evidence type="ECO:0000313" key="3">
    <source>
        <dbReference type="EMBL" id="KGO75898.1"/>
    </source>
</evidence>
<gene>
    <name evidence="3" type="ORF">PITC_039810</name>
</gene>
<organism evidence="3 4">
    <name type="scientific">Penicillium italicum</name>
    <name type="common">Blue mold</name>
    <dbReference type="NCBI Taxonomy" id="40296"/>
    <lineage>
        <taxon>Eukaryota</taxon>
        <taxon>Fungi</taxon>
        <taxon>Dikarya</taxon>
        <taxon>Ascomycota</taxon>
        <taxon>Pezizomycotina</taxon>
        <taxon>Eurotiomycetes</taxon>
        <taxon>Eurotiomycetidae</taxon>
        <taxon>Eurotiales</taxon>
        <taxon>Aspergillaceae</taxon>
        <taxon>Penicillium</taxon>
    </lineage>
</organism>
<dbReference type="AlphaFoldDB" id="A0A0A2L9L9"/>
<feature type="domain" description="F-box" evidence="2">
    <location>
        <begin position="4"/>
        <end position="50"/>
    </location>
</feature>
<dbReference type="Pfam" id="PF00646">
    <property type="entry name" value="F-box"/>
    <property type="match status" value="1"/>
</dbReference>